<protein>
    <submittedName>
        <fullName evidence="1">Uncharacterized protein</fullName>
    </submittedName>
</protein>
<proteinExistence type="predicted"/>
<evidence type="ECO:0000313" key="2">
    <source>
        <dbReference type="Proteomes" id="UP001248536"/>
    </source>
</evidence>
<gene>
    <name evidence="1" type="ORF">NC662_18295</name>
</gene>
<organism evidence="1 2">
    <name type="scientific">Haloarcula argentinensis</name>
    <dbReference type="NCBI Taxonomy" id="43776"/>
    <lineage>
        <taxon>Archaea</taxon>
        <taxon>Methanobacteriati</taxon>
        <taxon>Methanobacteriota</taxon>
        <taxon>Stenosarchaea group</taxon>
        <taxon>Halobacteria</taxon>
        <taxon>Halobacteriales</taxon>
        <taxon>Haloarculaceae</taxon>
        <taxon>Haloarcula</taxon>
    </lineage>
</organism>
<comment type="caution">
    <text evidence="1">The sequence shown here is derived from an EMBL/GenBank/DDBJ whole genome shotgun (WGS) entry which is preliminary data.</text>
</comment>
<reference evidence="1 2" key="1">
    <citation type="submission" date="2022-06" db="EMBL/GenBank/DDBJ databases">
        <title>Haloarcula sp. a new haloarchaeum isolate from saline soil.</title>
        <authorList>
            <person name="Strakova D."/>
            <person name="Galisteo C."/>
            <person name="Sanchez-Porro C."/>
            <person name="Ventosa A."/>
        </authorList>
    </citation>
    <scope>NUCLEOTIDE SEQUENCE [LARGE SCALE GENOMIC DNA]</scope>
    <source>
        <strain evidence="1 2">JCM 15760</strain>
    </source>
</reference>
<sequence>MQFGDIESHTRLFESPKIFNTNKKQTYMGCRRILLIAIVLSLPLSGCMLSNNEQTTATPISTDSQVSLTSDVQLNISEAKERALEAETSYVSTRLKNASCLDSWDIGSFTAGPDATVINQTNRGVVIKARRPYSWEKGKSVYDAEHYARYLVTKTELKRLSGDTIEPC</sequence>
<keyword evidence="2" id="KW-1185">Reference proteome</keyword>
<evidence type="ECO:0000313" key="1">
    <source>
        <dbReference type="EMBL" id="MDS0255664.1"/>
    </source>
</evidence>
<accession>A0ABU2F532</accession>
<name>A0ABU2F532_HALAR</name>
<dbReference type="RefSeq" id="WP_167321085.1">
    <property type="nucleotide sequence ID" value="NZ_BAABDY010000007.1"/>
</dbReference>
<dbReference type="Proteomes" id="UP001248536">
    <property type="component" value="Unassembled WGS sequence"/>
</dbReference>
<dbReference type="EMBL" id="JAMQCP010000004">
    <property type="protein sequence ID" value="MDS0255664.1"/>
    <property type="molecule type" value="Genomic_DNA"/>
</dbReference>